<evidence type="ECO:0000256" key="3">
    <source>
        <dbReference type="ARBA" id="ARBA00022801"/>
    </source>
</evidence>
<gene>
    <name evidence="7" type="ORF">J0M35_20575</name>
</gene>
<feature type="domain" description="Glycoside hydrolase family 38 central" evidence="6">
    <location>
        <begin position="291"/>
        <end position="366"/>
    </location>
</feature>
<keyword evidence="3" id="KW-0378">Hydrolase</keyword>
<name>A0A8J7PPL4_9BACT</name>
<evidence type="ECO:0000313" key="8">
    <source>
        <dbReference type="Proteomes" id="UP000664277"/>
    </source>
</evidence>
<dbReference type="Pfam" id="PF01074">
    <property type="entry name" value="Glyco_hydro_38N"/>
    <property type="match status" value="1"/>
</dbReference>
<evidence type="ECO:0000256" key="4">
    <source>
        <dbReference type="ARBA" id="ARBA00023295"/>
    </source>
</evidence>
<reference evidence="7" key="1">
    <citation type="submission" date="2021-02" db="EMBL/GenBank/DDBJ databases">
        <title>Genome-Resolved Metagenomics of a Microbial Community Performing Photosynthetic Biological Nutrient Removal.</title>
        <authorList>
            <person name="Mcdaniel E.A."/>
        </authorList>
    </citation>
    <scope>NUCLEOTIDE SEQUENCE</scope>
    <source>
        <strain evidence="7">UWPOB_OBS1</strain>
    </source>
</reference>
<organism evidence="7 8">
    <name type="scientific">Candidatus Obscuribacter phosphatis</name>
    <dbReference type="NCBI Taxonomy" id="1906157"/>
    <lineage>
        <taxon>Bacteria</taxon>
        <taxon>Bacillati</taxon>
        <taxon>Candidatus Melainabacteria</taxon>
        <taxon>Candidatus Obscuribacterales</taxon>
        <taxon>Candidatus Obscuribacteraceae</taxon>
        <taxon>Candidatus Obscuribacter</taxon>
    </lineage>
</organism>
<evidence type="ECO:0000256" key="5">
    <source>
        <dbReference type="SAM" id="MobiDB-lite"/>
    </source>
</evidence>
<keyword evidence="2" id="KW-0479">Metal-binding</keyword>
<dbReference type="SUPFAM" id="SSF74650">
    <property type="entry name" value="Galactose mutarotase-like"/>
    <property type="match status" value="1"/>
</dbReference>
<evidence type="ECO:0000259" key="6">
    <source>
        <dbReference type="SMART" id="SM00872"/>
    </source>
</evidence>
<dbReference type="GO" id="GO:0004559">
    <property type="term" value="F:alpha-mannosidase activity"/>
    <property type="evidence" value="ECO:0007669"/>
    <property type="project" value="InterPro"/>
</dbReference>
<dbReference type="InterPro" id="IPR000602">
    <property type="entry name" value="Glyco_hydro_38_N"/>
</dbReference>
<dbReference type="InterPro" id="IPR037094">
    <property type="entry name" value="Glyco_hydro_38_cen_sf"/>
</dbReference>
<keyword evidence="4" id="KW-0326">Glycosidase</keyword>
<comment type="similarity">
    <text evidence="1">Belongs to the glycosyl hydrolase 38 family.</text>
</comment>
<dbReference type="InterPro" id="IPR011013">
    <property type="entry name" value="Gal_mutarotase_sf_dom"/>
</dbReference>
<evidence type="ECO:0000313" key="7">
    <source>
        <dbReference type="EMBL" id="MBN8662775.1"/>
    </source>
</evidence>
<dbReference type="GO" id="GO:0009313">
    <property type="term" value="P:oligosaccharide catabolic process"/>
    <property type="evidence" value="ECO:0007669"/>
    <property type="project" value="TreeGrafter"/>
</dbReference>
<dbReference type="Gene3D" id="3.20.110.10">
    <property type="entry name" value="Glycoside hydrolase 38, N terminal domain"/>
    <property type="match status" value="1"/>
</dbReference>
<dbReference type="GO" id="GO:0006013">
    <property type="term" value="P:mannose metabolic process"/>
    <property type="evidence" value="ECO:0007669"/>
    <property type="project" value="InterPro"/>
</dbReference>
<evidence type="ECO:0000256" key="1">
    <source>
        <dbReference type="ARBA" id="ARBA00009792"/>
    </source>
</evidence>
<dbReference type="SUPFAM" id="SSF88713">
    <property type="entry name" value="Glycoside hydrolase/deacetylase"/>
    <property type="match status" value="1"/>
</dbReference>
<dbReference type="EMBL" id="JAFLCK010000053">
    <property type="protein sequence ID" value="MBN8662775.1"/>
    <property type="molecule type" value="Genomic_DNA"/>
</dbReference>
<dbReference type="Gene3D" id="1.20.1270.50">
    <property type="entry name" value="Glycoside hydrolase family 38, central domain"/>
    <property type="match status" value="1"/>
</dbReference>
<dbReference type="AlphaFoldDB" id="A0A8J7PPL4"/>
<dbReference type="InterPro" id="IPR011330">
    <property type="entry name" value="Glyco_hydro/deAcase_b/a-brl"/>
</dbReference>
<dbReference type="GO" id="GO:0046872">
    <property type="term" value="F:metal ion binding"/>
    <property type="evidence" value="ECO:0007669"/>
    <property type="project" value="UniProtKB-KW"/>
</dbReference>
<dbReference type="PANTHER" id="PTHR46017">
    <property type="entry name" value="ALPHA-MANNOSIDASE 2C1"/>
    <property type="match status" value="1"/>
</dbReference>
<evidence type="ECO:0000256" key="2">
    <source>
        <dbReference type="ARBA" id="ARBA00022723"/>
    </source>
</evidence>
<protein>
    <recommendedName>
        <fullName evidence="6">Glycoside hydrolase family 38 central domain-containing protein</fullName>
    </recommendedName>
</protein>
<comment type="caution">
    <text evidence="7">The sequence shown here is derived from an EMBL/GenBank/DDBJ whole genome shotgun (WGS) entry which is preliminary data.</text>
</comment>
<dbReference type="InterPro" id="IPR015341">
    <property type="entry name" value="Glyco_hydro_38_cen"/>
</dbReference>
<dbReference type="Pfam" id="PF09261">
    <property type="entry name" value="Alpha-mann_mid"/>
    <property type="match status" value="1"/>
</dbReference>
<sequence length="997" mass="110620">MSKTLSLYLHTHWDREWYWNFNAYRMALMPLVEQILLGLEEGRFQHFMLDGQTSLLEDVFAVKPELESRIAQLTVQRKLSLGPWYVLADQLLVGGESLVRNLSLGLRQSQALGASLKVGYMPDTFGHSADLPTILQGFGIDSAVVWRGVPGLSSPYFLWESPTGAKVKTFHLRRGYYQTAFSENLSNEQLIKYLAAFLSQAVEDNNLNRHGLVPVGGDHMGPPPGRFSALLERLSGFDHQGEPVKIKEESLSAFLERIGAEPPDVMPLVSGELRDNRKAFEHERAYMLDGVLSTRLYLKRANRLSEHRLFALVEPFLSAVSILQPGFKYPFAELTSLCKTLLSNHPHDSICGCSADSVHQEMLSRDRSLHAGLDTLERRAFEALQRPATDKNPGQDPRPDQAQLMQNEQSPPRAKYGLTEPLTLKPTAGKLPSLYSFCTSLGAAASLPRPVLVRFAVTEDKIGDVEDFGQIFSIWKKHEAFAEIGGVPDWQDVFLVEAWAYAGRSAPLAFSSLSLSGSQIWPSLSERACLHRQQDSCEGGLLLSNQYLEVYVGKEEGHPLYVGVRGERTQFGKVGHYLYDRGDGGDSYNFDPVCGEGGGQKPLKAVLKSVRTESNGPLVASLLLEYEADLPEDLEEAVERPDDSFLLEHGIEDPELFGSNYGWPVDKEPTFPKFKRSAKTLKHTFHCRVLLKAGLPIVFFETSFTNQSKQHRLEVVFDSPGCQGTTSENHFSLIGRPEPLSAQLDFYKLESRAAELGAIATGHEAPLNRQPCQRFFFTDEAVYFNKGLPEYGLYKDLVSYTILRAVGKLSSRRLLTRGGGAGPDLDTPEANCLGEQIVEYGYAPFAALAKAFAETIETKSAGINGKASLAYAACELYEGRDLVLDVSSDSLANSLAASAESLLKMDDARVSLVSMHLDQEENGDSVLILRVLNVTGETFKTDLTINFDCGPVYSCRLDLKEEKLLPPFAKEKDKAGQSFSVGFERFQLLTLKIKLKN</sequence>
<dbReference type="InterPro" id="IPR027291">
    <property type="entry name" value="Glyco_hydro_38_N_sf"/>
</dbReference>
<dbReference type="SUPFAM" id="SSF88688">
    <property type="entry name" value="Families 57/38 glycoside transferase middle domain"/>
    <property type="match status" value="1"/>
</dbReference>
<dbReference type="GO" id="GO:0030246">
    <property type="term" value="F:carbohydrate binding"/>
    <property type="evidence" value="ECO:0007669"/>
    <property type="project" value="InterPro"/>
</dbReference>
<dbReference type="SMART" id="SM00872">
    <property type="entry name" value="Alpha-mann_mid"/>
    <property type="match status" value="1"/>
</dbReference>
<feature type="region of interest" description="Disordered" evidence="5">
    <location>
        <begin position="383"/>
        <end position="419"/>
    </location>
</feature>
<dbReference type="InterPro" id="IPR028995">
    <property type="entry name" value="Glyco_hydro_57/38_cen_sf"/>
</dbReference>
<dbReference type="Proteomes" id="UP000664277">
    <property type="component" value="Unassembled WGS sequence"/>
</dbReference>
<dbReference type="PANTHER" id="PTHR46017:SF2">
    <property type="entry name" value="MANNOSYLGLYCERATE HYDROLASE"/>
    <property type="match status" value="1"/>
</dbReference>
<accession>A0A8J7PPL4</accession>
<dbReference type="Gene3D" id="2.70.98.30">
    <property type="entry name" value="Golgi alpha-mannosidase II, domain 4"/>
    <property type="match status" value="2"/>
</dbReference>
<proteinExistence type="inferred from homology"/>